<name>Q6CS20_KLULA</name>
<dbReference type="HOGENOM" id="CLU_2050018_0_0_1"/>
<dbReference type="EMBL" id="CR382124">
    <property type="protein sequence ID" value="CAH00365.1"/>
    <property type="molecule type" value="Genomic_DNA"/>
</dbReference>
<gene>
    <name evidence="2" type="ORF">KLLA0_D04686g</name>
</gene>
<reference evidence="2 3" key="1">
    <citation type="journal article" date="2004" name="Nature">
        <title>Genome evolution in yeasts.</title>
        <authorList>
            <consortium name="Genolevures"/>
            <person name="Dujon B."/>
            <person name="Sherman D."/>
            <person name="Fischer G."/>
            <person name="Durrens P."/>
            <person name="Casaregola S."/>
            <person name="Lafontaine I."/>
            <person name="de Montigny J."/>
            <person name="Marck C."/>
            <person name="Neuveglise C."/>
            <person name="Talla E."/>
            <person name="Goffard N."/>
            <person name="Frangeul L."/>
            <person name="Aigle M."/>
            <person name="Anthouard V."/>
            <person name="Babour A."/>
            <person name="Barbe V."/>
            <person name="Barnay S."/>
            <person name="Blanchin S."/>
            <person name="Beckerich J.M."/>
            <person name="Beyne E."/>
            <person name="Bleykasten C."/>
            <person name="Boisrame A."/>
            <person name="Boyer J."/>
            <person name="Cattolico L."/>
            <person name="Confanioleri F."/>
            <person name="de Daruvar A."/>
            <person name="Despons L."/>
            <person name="Fabre E."/>
            <person name="Fairhead C."/>
            <person name="Ferry-Dumazet H."/>
            <person name="Groppi A."/>
            <person name="Hantraye F."/>
            <person name="Hennequin C."/>
            <person name="Jauniaux N."/>
            <person name="Joyet P."/>
            <person name="Kachouri R."/>
            <person name="Kerrest A."/>
            <person name="Koszul R."/>
            <person name="Lemaire M."/>
            <person name="Lesur I."/>
            <person name="Ma L."/>
            <person name="Muller H."/>
            <person name="Nicaud J.M."/>
            <person name="Nikolski M."/>
            <person name="Oztas S."/>
            <person name="Ozier-Kalogeropoulos O."/>
            <person name="Pellenz S."/>
            <person name="Potier S."/>
            <person name="Richard G.F."/>
            <person name="Straub M.L."/>
            <person name="Suleau A."/>
            <person name="Swennene D."/>
            <person name="Tekaia F."/>
            <person name="Wesolowski-Louvel M."/>
            <person name="Westhof E."/>
            <person name="Wirth B."/>
            <person name="Zeniou-Meyer M."/>
            <person name="Zivanovic I."/>
            <person name="Bolotin-Fukuhara M."/>
            <person name="Thierry A."/>
            <person name="Bouchier C."/>
            <person name="Caudron B."/>
            <person name="Scarpelli C."/>
            <person name="Gaillardin C."/>
            <person name="Weissenbach J."/>
            <person name="Wincker P."/>
            <person name="Souciet J.L."/>
        </authorList>
    </citation>
    <scope>NUCLEOTIDE SEQUENCE [LARGE SCALE GENOMIC DNA]</scope>
    <source>
        <strain evidence="3">ATCC 8585 / CBS 2359 / DSM 70799 / NBRC 1267 / NRRL Y-1140 / WM37</strain>
    </source>
</reference>
<organism evidence="2 3">
    <name type="scientific">Kluyveromyces lactis (strain ATCC 8585 / CBS 2359 / DSM 70799 / NBRC 1267 / NRRL Y-1140 / WM37)</name>
    <name type="common">Yeast</name>
    <name type="synonym">Candida sphaerica</name>
    <dbReference type="NCBI Taxonomy" id="284590"/>
    <lineage>
        <taxon>Eukaryota</taxon>
        <taxon>Fungi</taxon>
        <taxon>Dikarya</taxon>
        <taxon>Ascomycota</taxon>
        <taxon>Saccharomycotina</taxon>
        <taxon>Saccharomycetes</taxon>
        <taxon>Saccharomycetales</taxon>
        <taxon>Saccharomycetaceae</taxon>
        <taxon>Kluyveromyces</taxon>
    </lineage>
</organism>
<dbReference type="AlphaFoldDB" id="Q6CS20"/>
<protein>
    <submittedName>
        <fullName evidence="2">KLLA0D04686p</fullName>
    </submittedName>
</protein>
<accession>Q6CS20</accession>
<dbReference type="RefSeq" id="XP_453269.1">
    <property type="nucleotide sequence ID" value="XM_453269.1"/>
</dbReference>
<sequence>MVPVGRLNGISSRIDGSVRKMKNPPQKNEGSLDDPVGISDSPGYLYMYRGAFAPTTLSNPHTVYVTCQGAYCIGGHLIPCERLCKALLFIIKPRAKKPNNVCSGPICETLLVPVQVPRPA</sequence>
<evidence type="ECO:0000256" key="1">
    <source>
        <dbReference type="SAM" id="MobiDB-lite"/>
    </source>
</evidence>
<proteinExistence type="predicted"/>
<feature type="region of interest" description="Disordered" evidence="1">
    <location>
        <begin position="15"/>
        <end position="36"/>
    </location>
</feature>
<keyword evidence="3" id="KW-1185">Reference proteome</keyword>
<dbReference type="Proteomes" id="UP000000598">
    <property type="component" value="Chromosome D"/>
</dbReference>
<dbReference type="InParanoid" id="Q6CS20"/>
<dbReference type="GeneID" id="2893318"/>
<dbReference type="PaxDb" id="284590-Q6CS20"/>
<evidence type="ECO:0000313" key="2">
    <source>
        <dbReference type="EMBL" id="CAH00365.1"/>
    </source>
</evidence>
<evidence type="ECO:0000313" key="3">
    <source>
        <dbReference type="Proteomes" id="UP000000598"/>
    </source>
</evidence>
<dbReference type="KEGG" id="kla:KLLA0_D04686g"/>